<organism evidence="4 5">
    <name type="scientific">Rhodoplanes roseus</name>
    <dbReference type="NCBI Taxonomy" id="29409"/>
    <lineage>
        <taxon>Bacteria</taxon>
        <taxon>Pseudomonadati</taxon>
        <taxon>Pseudomonadota</taxon>
        <taxon>Alphaproteobacteria</taxon>
        <taxon>Hyphomicrobiales</taxon>
        <taxon>Nitrobacteraceae</taxon>
        <taxon>Rhodoplanes</taxon>
    </lineage>
</organism>
<feature type="signal peptide" evidence="2">
    <location>
        <begin position="1"/>
        <end position="31"/>
    </location>
</feature>
<evidence type="ECO:0000256" key="2">
    <source>
        <dbReference type="SAM" id="SignalP"/>
    </source>
</evidence>
<protein>
    <recommendedName>
        <fullName evidence="3">DUF4399 domain-containing protein</fullName>
    </recommendedName>
</protein>
<evidence type="ECO:0000313" key="5">
    <source>
        <dbReference type="Proteomes" id="UP000249130"/>
    </source>
</evidence>
<keyword evidence="5" id="KW-1185">Reference proteome</keyword>
<dbReference type="Proteomes" id="UP000249130">
    <property type="component" value="Unassembled WGS sequence"/>
</dbReference>
<dbReference type="Pfam" id="PF14347">
    <property type="entry name" value="DUF4399"/>
    <property type="match status" value="2"/>
</dbReference>
<dbReference type="AlphaFoldDB" id="A0A327KGQ3"/>
<keyword evidence="2" id="KW-0732">Signal</keyword>
<evidence type="ECO:0000259" key="3">
    <source>
        <dbReference type="Pfam" id="PF14347"/>
    </source>
</evidence>
<feature type="domain" description="DUF4399" evidence="3">
    <location>
        <begin position="213"/>
        <end position="303"/>
    </location>
</feature>
<reference evidence="4 5" key="1">
    <citation type="submission" date="2017-07" db="EMBL/GenBank/DDBJ databases">
        <title>Draft Genome Sequences of Select Purple Nonsulfur Bacteria.</title>
        <authorList>
            <person name="Lasarre B."/>
            <person name="Mckinlay J.B."/>
        </authorList>
    </citation>
    <scope>NUCLEOTIDE SEQUENCE [LARGE SCALE GENOMIC DNA]</scope>
    <source>
        <strain evidence="4 5">DSM 5909</strain>
    </source>
</reference>
<feature type="domain" description="DUF4399" evidence="3">
    <location>
        <begin position="75"/>
        <end position="164"/>
    </location>
</feature>
<comment type="caution">
    <text evidence="4">The sequence shown here is derived from an EMBL/GenBank/DDBJ whole genome shotgun (WGS) entry which is preliminary data.</text>
</comment>
<accession>A0A327KGQ3</accession>
<evidence type="ECO:0000256" key="1">
    <source>
        <dbReference type="SAM" id="MobiDB-lite"/>
    </source>
</evidence>
<gene>
    <name evidence="4" type="ORF">CH341_28755</name>
</gene>
<dbReference type="EMBL" id="NPEX01000400">
    <property type="protein sequence ID" value="RAI37940.1"/>
    <property type="molecule type" value="Genomic_DNA"/>
</dbReference>
<feature type="region of interest" description="Disordered" evidence="1">
    <location>
        <begin position="173"/>
        <end position="192"/>
    </location>
</feature>
<dbReference type="InterPro" id="IPR025512">
    <property type="entry name" value="DUF4399"/>
</dbReference>
<evidence type="ECO:0000313" key="4">
    <source>
        <dbReference type="EMBL" id="RAI37940.1"/>
    </source>
</evidence>
<dbReference type="OrthoDB" id="531568at2"/>
<feature type="chain" id="PRO_5016461214" description="DUF4399 domain-containing protein" evidence="2">
    <location>
        <begin position="32"/>
        <end position="318"/>
    </location>
</feature>
<sequence>MWAGKAGVVTTRSASLLALLALSLGSAPAFAQSDHAGHTSAPAGQRGGPVASPPGAAVYFVALRDGAVVPPKFVVNFGLTAMGVAPAGSDRENSGHHHLLIDTELPPLDQPIPNDFQHLHFGAGQTEAEVTLPPGQHTLQLLLGDKDHIPHSPPVMSQRIRVTVSETAGAVAAAPPAAAAPSGPKKRNPSPPDAKVYFVYPTDGAYVSRTPVIRFGLINMGVAPAGVAKANTGHHHLIVDSELPPLDQPIPNDFQHLHFGSGQTEAKVTLPLGRHTLQLLLADEDHVPHDPPVLSKPITVTVTKSGRRPRSASRWRYR</sequence>
<proteinExistence type="predicted"/>
<name>A0A327KGQ3_9BRAD</name>